<dbReference type="Gramene" id="Solyc11g071427.1.1">
    <property type="protein sequence ID" value="Solyc11g071427.1.1"/>
    <property type="gene ID" value="Solyc11g071427.1"/>
</dbReference>
<keyword evidence="3" id="KW-1185">Reference proteome</keyword>
<dbReference type="AlphaFoldDB" id="A0A3Q7J099"/>
<feature type="region of interest" description="Disordered" evidence="1">
    <location>
        <begin position="1"/>
        <end position="28"/>
    </location>
</feature>
<evidence type="ECO:0000256" key="1">
    <source>
        <dbReference type="SAM" id="MobiDB-lite"/>
    </source>
</evidence>
<evidence type="ECO:0000313" key="2">
    <source>
        <dbReference type="EnsemblPlants" id="Solyc11g071427.1.1"/>
    </source>
</evidence>
<accession>A0A3Q7J099</accession>
<dbReference type="EnsemblPlants" id="Solyc11g071427.1.1">
    <property type="protein sequence ID" value="Solyc11g071427.1.1"/>
    <property type="gene ID" value="Solyc11g071427.1"/>
</dbReference>
<reference evidence="2" key="2">
    <citation type="submission" date="2019-01" db="UniProtKB">
        <authorList>
            <consortium name="EnsemblPlants"/>
        </authorList>
    </citation>
    <scope>IDENTIFICATION</scope>
    <source>
        <strain evidence="2">cv. Heinz 1706</strain>
    </source>
</reference>
<evidence type="ECO:0000313" key="3">
    <source>
        <dbReference type="Proteomes" id="UP000004994"/>
    </source>
</evidence>
<proteinExistence type="predicted"/>
<protein>
    <submittedName>
        <fullName evidence="2">Uncharacterized protein</fullName>
    </submittedName>
</protein>
<sequence>MVAIETGLSNGHSEIDSSEREEGIPFDGRDWRLGQSEMFRQLQFLERWKEFWKTLELLTAIDIQ</sequence>
<feature type="compositionally biased region" description="Basic and acidic residues" evidence="1">
    <location>
        <begin position="13"/>
        <end position="28"/>
    </location>
</feature>
<name>A0A3Q7J099_SOLLC</name>
<dbReference type="Proteomes" id="UP000004994">
    <property type="component" value="Chromosome 11"/>
</dbReference>
<dbReference type="InParanoid" id="A0A3Q7J099"/>
<organism evidence="2">
    <name type="scientific">Solanum lycopersicum</name>
    <name type="common">Tomato</name>
    <name type="synonym">Lycopersicon esculentum</name>
    <dbReference type="NCBI Taxonomy" id="4081"/>
    <lineage>
        <taxon>Eukaryota</taxon>
        <taxon>Viridiplantae</taxon>
        <taxon>Streptophyta</taxon>
        <taxon>Embryophyta</taxon>
        <taxon>Tracheophyta</taxon>
        <taxon>Spermatophyta</taxon>
        <taxon>Magnoliopsida</taxon>
        <taxon>eudicotyledons</taxon>
        <taxon>Gunneridae</taxon>
        <taxon>Pentapetalae</taxon>
        <taxon>asterids</taxon>
        <taxon>lamiids</taxon>
        <taxon>Solanales</taxon>
        <taxon>Solanaceae</taxon>
        <taxon>Solanoideae</taxon>
        <taxon>Solaneae</taxon>
        <taxon>Solanum</taxon>
        <taxon>Solanum subgen. Lycopersicon</taxon>
    </lineage>
</organism>
<reference evidence="2" key="1">
    <citation type="journal article" date="2012" name="Nature">
        <title>The tomato genome sequence provides insights into fleshy fruit evolution.</title>
        <authorList>
            <consortium name="Tomato Genome Consortium"/>
        </authorList>
    </citation>
    <scope>NUCLEOTIDE SEQUENCE [LARGE SCALE GENOMIC DNA]</scope>
    <source>
        <strain evidence="2">cv. Heinz 1706</strain>
    </source>
</reference>